<sequence length="164" mass="18674">MQGNETYNSTFLFTCLENQISLSPLFCSPSLFRTQSFPSLFRTIFYLAKPSPSKQTPHPWVKGRKGCTFKFVCRDAGEFIQHGKGYSRYTFCRDPFPPPLDLSLHATALSHLCLSFEPIQAKRESHPNKSVSPLCLSKKPTHARISLWPLKPKPLHETESSSFH</sequence>
<evidence type="ECO:0000313" key="1">
    <source>
        <dbReference type="EMBL" id="KAG6725212.1"/>
    </source>
</evidence>
<reference evidence="1" key="1">
    <citation type="submission" date="2021-01" db="EMBL/GenBank/DDBJ databases">
        <authorList>
            <person name="Lovell J.T."/>
            <person name="Bentley N."/>
            <person name="Bhattarai G."/>
            <person name="Jenkins J.W."/>
            <person name="Sreedasyam A."/>
            <person name="Alarcon Y."/>
            <person name="Bock C."/>
            <person name="Boston L."/>
            <person name="Carlson J."/>
            <person name="Cervantes K."/>
            <person name="Clermont K."/>
            <person name="Krom N."/>
            <person name="Kubenka K."/>
            <person name="Mamidi S."/>
            <person name="Mattison C."/>
            <person name="Monteros M."/>
            <person name="Pisani C."/>
            <person name="Plott C."/>
            <person name="Rajasekar S."/>
            <person name="Rhein H.S."/>
            <person name="Rohla C."/>
            <person name="Song M."/>
            <person name="Hilaire R.S."/>
            <person name="Shu S."/>
            <person name="Wells L."/>
            <person name="Wang X."/>
            <person name="Webber J."/>
            <person name="Heerema R.J."/>
            <person name="Klein P."/>
            <person name="Conner P."/>
            <person name="Grauke L."/>
            <person name="Grimwood J."/>
            <person name="Schmutz J."/>
            <person name="Randall J.J."/>
        </authorList>
    </citation>
    <scope>NUCLEOTIDE SEQUENCE</scope>
    <source>
        <tissue evidence="1">Leaf</tissue>
    </source>
</reference>
<comment type="caution">
    <text evidence="1">The sequence shown here is derived from an EMBL/GenBank/DDBJ whole genome shotgun (WGS) entry which is preliminary data.</text>
</comment>
<dbReference type="Proteomes" id="UP000811246">
    <property type="component" value="Chromosome 2"/>
</dbReference>
<gene>
    <name evidence="1" type="ORF">I3842_02G021100</name>
</gene>
<name>A0A922K324_CARIL</name>
<accession>A0A922K324</accession>
<evidence type="ECO:0000313" key="2">
    <source>
        <dbReference type="Proteomes" id="UP000811246"/>
    </source>
</evidence>
<dbReference type="AlphaFoldDB" id="A0A922K324"/>
<protein>
    <submittedName>
        <fullName evidence="1">Uncharacterized protein</fullName>
    </submittedName>
</protein>
<proteinExistence type="predicted"/>
<organism evidence="1 2">
    <name type="scientific">Carya illinoinensis</name>
    <name type="common">Pecan</name>
    <dbReference type="NCBI Taxonomy" id="32201"/>
    <lineage>
        <taxon>Eukaryota</taxon>
        <taxon>Viridiplantae</taxon>
        <taxon>Streptophyta</taxon>
        <taxon>Embryophyta</taxon>
        <taxon>Tracheophyta</taxon>
        <taxon>Spermatophyta</taxon>
        <taxon>Magnoliopsida</taxon>
        <taxon>eudicotyledons</taxon>
        <taxon>Gunneridae</taxon>
        <taxon>Pentapetalae</taxon>
        <taxon>rosids</taxon>
        <taxon>fabids</taxon>
        <taxon>Fagales</taxon>
        <taxon>Juglandaceae</taxon>
        <taxon>Carya</taxon>
    </lineage>
</organism>
<dbReference type="EMBL" id="CM031826">
    <property type="protein sequence ID" value="KAG6725212.1"/>
    <property type="molecule type" value="Genomic_DNA"/>
</dbReference>